<keyword evidence="2" id="KW-1185">Reference proteome</keyword>
<proteinExistence type="predicted"/>
<dbReference type="EMBL" id="LFZO01000514">
    <property type="protein sequence ID" value="KXT07922.1"/>
    <property type="molecule type" value="Genomic_DNA"/>
</dbReference>
<organism evidence="1 2">
    <name type="scientific">Pseudocercospora musae</name>
    <dbReference type="NCBI Taxonomy" id="113226"/>
    <lineage>
        <taxon>Eukaryota</taxon>
        <taxon>Fungi</taxon>
        <taxon>Dikarya</taxon>
        <taxon>Ascomycota</taxon>
        <taxon>Pezizomycotina</taxon>
        <taxon>Dothideomycetes</taxon>
        <taxon>Dothideomycetidae</taxon>
        <taxon>Mycosphaerellales</taxon>
        <taxon>Mycosphaerellaceae</taxon>
        <taxon>Pseudocercospora</taxon>
    </lineage>
</organism>
<evidence type="ECO:0000313" key="1">
    <source>
        <dbReference type="EMBL" id="KXT07922.1"/>
    </source>
</evidence>
<accession>A0A139HZZ9</accession>
<protein>
    <recommendedName>
        <fullName evidence="3">F-box domain-containing protein</fullName>
    </recommendedName>
</protein>
<name>A0A139HZZ9_9PEZI</name>
<comment type="caution">
    <text evidence="1">The sequence shown here is derived from an EMBL/GenBank/DDBJ whole genome shotgun (WGS) entry which is preliminary data.</text>
</comment>
<reference evidence="1 2" key="1">
    <citation type="submission" date="2015-07" db="EMBL/GenBank/DDBJ databases">
        <title>Comparative genomics of the Sigatoka disease complex on banana suggests a link between parallel evolutionary changes in Pseudocercospora fijiensis and Pseudocercospora eumusae and increased virulence on the banana host.</title>
        <authorList>
            <person name="Chang T.-C."/>
            <person name="Salvucci A."/>
            <person name="Crous P.W."/>
            <person name="Stergiopoulos I."/>
        </authorList>
    </citation>
    <scope>NUCLEOTIDE SEQUENCE [LARGE SCALE GENOMIC DNA]</scope>
    <source>
        <strain evidence="1 2">CBS 116634</strain>
    </source>
</reference>
<gene>
    <name evidence="1" type="ORF">AC579_3250</name>
</gene>
<dbReference type="Proteomes" id="UP000073492">
    <property type="component" value="Unassembled WGS sequence"/>
</dbReference>
<dbReference type="OrthoDB" id="3650741at2759"/>
<evidence type="ECO:0000313" key="2">
    <source>
        <dbReference type="Proteomes" id="UP000073492"/>
    </source>
</evidence>
<evidence type="ECO:0008006" key="3">
    <source>
        <dbReference type="Google" id="ProtNLM"/>
    </source>
</evidence>
<sequence length="120" mass="14121">MERSLRELVASLPQEIYEQIYNDVFSLLSPLHLEIYINKSWRPPSILQVNRAIRAEFLHAYYSNHIFVARRRDTYWFGLLCDWIDARKHLWHKAPGGFGIPVRLGDIGPYMVMGDGRIFS</sequence>
<dbReference type="AlphaFoldDB" id="A0A139HZZ9"/>